<keyword evidence="4" id="KW-1185">Reference proteome</keyword>
<evidence type="ECO:0000256" key="2">
    <source>
        <dbReference type="SAM" id="MobiDB-lite"/>
    </source>
</evidence>
<evidence type="ECO:0000313" key="3">
    <source>
        <dbReference type="EMBL" id="KAG6663039.1"/>
    </source>
</evidence>
<dbReference type="Proteomes" id="UP000811609">
    <property type="component" value="Chromosome 3"/>
</dbReference>
<feature type="region of interest" description="Disordered" evidence="2">
    <location>
        <begin position="237"/>
        <end position="269"/>
    </location>
</feature>
<organism evidence="3 4">
    <name type="scientific">Carya illinoinensis</name>
    <name type="common">Pecan</name>
    <dbReference type="NCBI Taxonomy" id="32201"/>
    <lineage>
        <taxon>Eukaryota</taxon>
        <taxon>Viridiplantae</taxon>
        <taxon>Streptophyta</taxon>
        <taxon>Embryophyta</taxon>
        <taxon>Tracheophyta</taxon>
        <taxon>Spermatophyta</taxon>
        <taxon>Magnoliopsida</taxon>
        <taxon>eudicotyledons</taxon>
        <taxon>Gunneridae</taxon>
        <taxon>Pentapetalae</taxon>
        <taxon>rosids</taxon>
        <taxon>fabids</taxon>
        <taxon>Fagales</taxon>
        <taxon>Juglandaceae</taxon>
        <taxon>Carya</taxon>
    </lineage>
</organism>
<feature type="compositionally biased region" description="Polar residues" evidence="2">
    <location>
        <begin position="243"/>
        <end position="256"/>
    </location>
</feature>
<sequence>MAKKTHVAEPAKFPKKRRLGEEDSKAKKNTKKAMLQGIGQSKVKKIDIKMKKLFRKWAREYNSDDDDGDHDNSSMAVIRDEEFSEEEKMEVDAELDNILPDDEENGEILPGITKFAEGCRAFRLGALSRRTCLMIHSVQCCRRTRSSLQKSSRKRRLRGRSRLEKRGHVKPANYFDSHEKFLIGFATKGVMFSSHFCARYLVQVNKAQHAQKGLNLMRSKDAKAIRKRRKETFFSELGKTSKPAANTLTKGHTSPGQRDGEGRQAPLRDNYMLTNPKLKDWDKIPEANVADEFRRMSEHGSSDDD</sequence>
<dbReference type="PANTHER" id="PTHR13245">
    <property type="entry name" value="RRP15-LIKE PROTEIN"/>
    <property type="match status" value="1"/>
</dbReference>
<evidence type="ECO:0008006" key="5">
    <source>
        <dbReference type="Google" id="ProtNLM"/>
    </source>
</evidence>
<name>A0A8T1R907_CARIL</name>
<accession>A0A8T1R907</accession>
<dbReference type="EMBL" id="CM031811">
    <property type="protein sequence ID" value="KAG6663039.1"/>
    <property type="molecule type" value="Genomic_DNA"/>
</dbReference>
<comment type="caution">
    <text evidence="3">The sequence shown here is derived from an EMBL/GenBank/DDBJ whole genome shotgun (WGS) entry which is preliminary data.</text>
</comment>
<comment type="similarity">
    <text evidence="1">Belongs to the RRP15 family.</text>
</comment>
<gene>
    <name evidence="3" type="ORF">CIPAW_03G283900</name>
</gene>
<reference evidence="3" key="1">
    <citation type="submission" date="2020-12" db="EMBL/GenBank/DDBJ databases">
        <title>WGS assembly of Carya illinoinensis cv. Pawnee.</title>
        <authorList>
            <person name="Platts A."/>
            <person name="Shu S."/>
            <person name="Wright S."/>
            <person name="Barry K."/>
            <person name="Edger P."/>
            <person name="Pires J.C."/>
            <person name="Schmutz J."/>
        </authorList>
    </citation>
    <scope>NUCLEOTIDE SEQUENCE</scope>
    <source>
        <tissue evidence="3">Leaf</tissue>
    </source>
</reference>
<evidence type="ECO:0000256" key="1">
    <source>
        <dbReference type="ARBA" id="ARBA00007462"/>
    </source>
</evidence>
<dbReference type="InterPro" id="IPR012459">
    <property type="entry name" value="Rrp15"/>
</dbReference>
<proteinExistence type="inferred from homology"/>
<protein>
    <recommendedName>
        <fullName evidence="5">RRP15-like protein</fullName>
    </recommendedName>
</protein>
<dbReference type="AlphaFoldDB" id="A0A8T1R907"/>
<dbReference type="PANTHER" id="PTHR13245:SF14">
    <property type="entry name" value="RRP15-LIKE PROTEIN"/>
    <property type="match status" value="1"/>
</dbReference>
<dbReference type="GO" id="GO:0000460">
    <property type="term" value="P:maturation of 5.8S rRNA"/>
    <property type="evidence" value="ECO:0007669"/>
    <property type="project" value="TreeGrafter"/>
</dbReference>
<evidence type="ECO:0000313" key="4">
    <source>
        <dbReference type="Proteomes" id="UP000811609"/>
    </source>
</evidence>
<dbReference type="GO" id="GO:0000470">
    <property type="term" value="P:maturation of LSU-rRNA"/>
    <property type="evidence" value="ECO:0007669"/>
    <property type="project" value="TreeGrafter"/>
</dbReference>
<dbReference type="GO" id="GO:0030687">
    <property type="term" value="C:preribosome, large subunit precursor"/>
    <property type="evidence" value="ECO:0007669"/>
    <property type="project" value="TreeGrafter"/>
</dbReference>
<feature type="region of interest" description="Disordered" evidence="2">
    <location>
        <begin position="1"/>
        <end position="36"/>
    </location>
</feature>